<evidence type="ECO:0000256" key="9">
    <source>
        <dbReference type="ARBA" id="ARBA00022989"/>
    </source>
</evidence>
<evidence type="ECO:0000256" key="10">
    <source>
        <dbReference type="ARBA" id="ARBA00023136"/>
    </source>
</evidence>
<accession>A0AAV4I996</accession>
<dbReference type="Proteomes" id="UP000762676">
    <property type="component" value="Unassembled WGS sequence"/>
</dbReference>
<keyword evidence="11 19" id="KW-0829">Tyrosine-protein kinase</keyword>
<dbReference type="InterPro" id="IPR006212">
    <property type="entry name" value="Furin_repeat"/>
</dbReference>
<feature type="transmembrane region" description="Helical" evidence="15">
    <location>
        <begin position="762"/>
        <end position="786"/>
    </location>
</feature>
<gene>
    <name evidence="19" type="ORF">ElyMa_004710600</name>
</gene>
<dbReference type="EMBL" id="BMAT01009456">
    <property type="protein sequence ID" value="GFS06645.1"/>
    <property type="molecule type" value="Genomic_DNA"/>
</dbReference>
<proteinExistence type="predicted"/>
<feature type="non-terminal residue" evidence="19">
    <location>
        <position position="811"/>
    </location>
</feature>
<keyword evidence="3" id="KW-0597">Phosphoprotein</keyword>
<keyword evidence="6" id="KW-0547">Nucleotide-binding</keyword>
<comment type="subcellular location">
    <subcellularLocation>
        <location evidence="1">Membrane</location>
        <topology evidence="1">Single-pass type I membrane protein</topology>
    </subcellularLocation>
</comment>
<keyword evidence="9 15" id="KW-1133">Transmembrane helix</keyword>
<evidence type="ECO:0000256" key="2">
    <source>
        <dbReference type="ARBA" id="ARBA00011902"/>
    </source>
</evidence>
<dbReference type="Gene3D" id="2.10.220.10">
    <property type="entry name" value="Hormone Receptor, Insulin-like Growth Factor Receptor 1, Chain A, domain 2"/>
    <property type="match status" value="3"/>
</dbReference>
<dbReference type="InterPro" id="IPR006211">
    <property type="entry name" value="Furin-like_Cys-rich_dom"/>
</dbReference>
<keyword evidence="7 19" id="KW-0418">Kinase</keyword>
<dbReference type="InterPro" id="IPR036941">
    <property type="entry name" value="Rcpt_L-dom_sf"/>
</dbReference>
<keyword evidence="13" id="KW-0325">Glycoprotein</keyword>
<evidence type="ECO:0000256" key="15">
    <source>
        <dbReference type="SAM" id="Phobius"/>
    </source>
</evidence>
<keyword evidence="4" id="KW-0808">Transferase</keyword>
<evidence type="ECO:0000256" key="5">
    <source>
        <dbReference type="ARBA" id="ARBA00022692"/>
    </source>
</evidence>
<comment type="caution">
    <text evidence="19">The sequence shown here is derived from an EMBL/GenBank/DDBJ whole genome shotgun (WGS) entry which is preliminary data.</text>
</comment>
<dbReference type="AlphaFoldDB" id="A0AAV4I996"/>
<evidence type="ECO:0000256" key="14">
    <source>
        <dbReference type="ARBA" id="ARBA00051243"/>
    </source>
</evidence>
<feature type="domain" description="Receptor L-domain" evidence="17">
    <location>
        <begin position="48"/>
        <end position="138"/>
    </location>
</feature>
<evidence type="ECO:0000256" key="1">
    <source>
        <dbReference type="ARBA" id="ARBA00004479"/>
    </source>
</evidence>
<dbReference type="SUPFAM" id="SSF57184">
    <property type="entry name" value="Growth factor receptor domain"/>
    <property type="match status" value="3"/>
</dbReference>
<keyword evidence="5 15" id="KW-0812">Transmembrane</keyword>
<dbReference type="FunFam" id="2.10.220.10:FF:000001">
    <property type="entry name" value="Receptor protein-tyrosine kinase"/>
    <property type="match status" value="1"/>
</dbReference>
<feature type="domain" description="Growth factor receptor" evidence="18">
    <location>
        <begin position="455"/>
        <end position="576"/>
    </location>
</feature>
<evidence type="ECO:0000256" key="11">
    <source>
        <dbReference type="ARBA" id="ARBA00023137"/>
    </source>
</evidence>
<dbReference type="GO" id="GO:0004714">
    <property type="term" value="F:transmembrane receptor protein tyrosine kinase activity"/>
    <property type="evidence" value="ECO:0007669"/>
    <property type="project" value="UniProtKB-EC"/>
</dbReference>
<dbReference type="Pfam" id="PF01030">
    <property type="entry name" value="Recep_L_domain"/>
    <property type="match status" value="2"/>
</dbReference>
<dbReference type="CDD" id="cd00064">
    <property type="entry name" value="FU"/>
    <property type="match status" value="2"/>
</dbReference>
<evidence type="ECO:0000256" key="12">
    <source>
        <dbReference type="ARBA" id="ARBA00023170"/>
    </source>
</evidence>
<evidence type="ECO:0000256" key="8">
    <source>
        <dbReference type="ARBA" id="ARBA00022840"/>
    </source>
</evidence>
<keyword evidence="8" id="KW-0067">ATP-binding</keyword>
<dbReference type="SUPFAM" id="SSF52058">
    <property type="entry name" value="L domain-like"/>
    <property type="match status" value="2"/>
</dbReference>
<name>A0AAV4I996_9GAST</name>
<dbReference type="GO" id="GO:0016020">
    <property type="term" value="C:membrane"/>
    <property type="evidence" value="ECO:0007669"/>
    <property type="project" value="UniProtKB-SubCell"/>
</dbReference>
<keyword evidence="12 19" id="KW-0675">Receptor</keyword>
<evidence type="ECO:0000259" key="17">
    <source>
        <dbReference type="Pfam" id="PF01030"/>
    </source>
</evidence>
<evidence type="ECO:0000256" key="13">
    <source>
        <dbReference type="ARBA" id="ARBA00023180"/>
    </source>
</evidence>
<evidence type="ECO:0000256" key="3">
    <source>
        <dbReference type="ARBA" id="ARBA00022553"/>
    </source>
</evidence>
<dbReference type="Pfam" id="PF00757">
    <property type="entry name" value="Furin-like"/>
    <property type="match status" value="1"/>
</dbReference>
<dbReference type="InterPro" id="IPR009030">
    <property type="entry name" value="Growth_fac_rcpt_cys_sf"/>
</dbReference>
<keyword evidence="10 15" id="KW-0472">Membrane</keyword>
<dbReference type="GO" id="GO:0007169">
    <property type="term" value="P:cell surface receptor protein tyrosine kinase signaling pathway"/>
    <property type="evidence" value="ECO:0007669"/>
    <property type="project" value="UniProtKB-ARBA"/>
</dbReference>
<organism evidence="19 20">
    <name type="scientific">Elysia marginata</name>
    <dbReference type="NCBI Taxonomy" id="1093978"/>
    <lineage>
        <taxon>Eukaryota</taxon>
        <taxon>Metazoa</taxon>
        <taxon>Spiralia</taxon>
        <taxon>Lophotrochozoa</taxon>
        <taxon>Mollusca</taxon>
        <taxon>Gastropoda</taxon>
        <taxon>Heterobranchia</taxon>
        <taxon>Euthyneura</taxon>
        <taxon>Panpulmonata</taxon>
        <taxon>Sacoglossa</taxon>
        <taxon>Placobranchoidea</taxon>
        <taxon>Plakobranchidae</taxon>
        <taxon>Elysia</taxon>
    </lineage>
</organism>
<keyword evidence="20" id="KW-1185">Reference proteome</keyword>
<evidence type="ECO:0000256" key="6">
    <source>
        <dbReference type="ARBA" id="ARBA00022741"/>
    </source>
</evidence>
<dbReference type="InterPro" id="IPR000494">
    <property type="entry name" value="Rcpt_L-dom"/>
</dbReference>
<evidence type="ECO:0000259" key="18">
    <source>
        <dbReference type="Pfam" id="PF14843"/>
    </source>
</evidence>
<feature type="domain" description="Furin-like cysteine-rich" evidence="16">
    <location>
        <begin position="144"/>
        <end position="292"/>
    </location>
</feature>
<dbReference type="Gene3D" id="3.80.20.20">
    <property type="entry name" value="Receptor L-domain"/>
    <property type="match status" value="2"/>
</dbReference>
<protein>
    <recommendedName>
        <fullName evidence="2">receptor protein-tyrosine kinase</fullName>
        <ecNumber evidence="2">2.7.10.1</ecNumber>
    </recommendedName>
</protein>
<reference evidence="19 20" key="1">
    <citation type="journal article" date="2021" name="Elife">
        <title>Chloroplast acquisition without the gene transfer in kleptoplastic sea slugs, Plakobranchus ocellatus.</title>
        <authorList>
            <person name="Maeda T."/>
            <person name="Takahashi S."/>
            <person name="Yoshida T."/>
            <person name="Shimamura S."/>
            <person name="Takaki Y."/>
            <person name="Nagai Y."/>
            <person name="Toyoda A."/>
            <person name="Suzuki Y."/>
            <person name="Arimoto A."/>
            <person name="Ishii H."/>
            <person name="Satoh N."/>
            <person name="Nishiyama T."/>
            <person name="Hasebe M."/>
            <person name="Maruyama T."/>
            <person name="Minagawa J."/>
            <person name="Obokata J."/>
            <person name="Shigenobu S."/>
        </authorList>
    </citation>
    <scope>NUCLEOTIDE SEQUENCE [LARGE SCALE GENOMIC DNA]</scope>
</reference>
<dbReference type="InterPro" id="IPR032778">
    <property type="entry name" value="GF_recep_IV"/>
</dbReference>
<dbReference type="GO" id="GO:0005524">
    <property type="term" value="F:ATP binding"/>
    <property type="evidence" value="ECO:0007669"/>
    <property type="project" value="UniProtKB-KW"/>
</dbReference>
<comment type="catalytic activity">
    <reaction evidence="14">
        <text>L-tyrosyl-[protein] + ATP = O-phospho-L-tyrosyl-[protein] + ADP + H(+)</text>
        <dbReference type="Rhea" id="RHEA:10596"/>
        <dbReference type="Rhea" id="RHEA-COMP:10136"/>
        <dbReference type="Rhea" id="RHEA-COMP:20101"/>
        <dbReference type="ChEBI" id="CHEBI:15378"/>
        <dbReference type="ChEBI" id="CHEBI:30616"/>
        <dbReference type="ChEBI" id="CHEBI:46858"/>
        <dbReference type="ChEBI" id="CHEBI:61978"/>
        <dbReference type="ChEBI" id="CHEBI:456216"/>
        <dbReference type="EC" id="2.7.10.1"/>
    </reaction>
</comment>
<evidence type="ECO:0000256" key="7">
    <source>
        <dbReference type="ARBA" id="ARBA00022777"/>
    </source>
</evidence>
<dbReference type="Pfam" id="PF14843">
    <property type="entry name" value="GF_recep_IV"/>
    <property type="match status" value="1"/>
</dbReference>
<evidence type="ECO:0000313" key="19">
    <source>
        <dbReference type="EMBL" id="GFS06645.1"/>
    </source>
</evidence>
<evidence type="ECO:0000313" key="20">
    <source>
        <dbReference type="Proteomes" id="UP000762676"/>
    </source>
</evidence>
<dbReference type="EC" id="2.7.10.1" evidence="2"/>
<evidence type="ECO:0000256" key="4">
    <source>
        <dbReference type="ARBA" id="ARBA00022679"/>
    </source>
</evidence>
<evidence type="ECO:0000259" key="16">
    <source>
        <dbReference type="Pfam" id="PF00757"/>
    </source>
</evidence>
<sequence>MVRFQGGFGRVFVNARLFDRACYGTEIGLTKLGDSQYRYSQLVQRYRNCTYLIGNLEVVFLEGQENYDLSFLSSLREVSGYVLIAGNVVDKVPLTNLQIIRGNTLFNHNDKDFSLFVALNFEDNGSRGLRELGMTKLSGGECHESCRNNITGKKHCWGPGPDKCQKLTFNVCHGNCGDGRCYGSQANQCCSPECAGGCTGELSTDCLSCRNFLDGGQCVKQCPSETIYDPTKMIRIKNPNAKFTFGSVCVKKCPKHLLQDQGFCVRQCSPGRDAKDGHVCEQCNGPCPKKCNGTKQNDFVTALDLPGYEACTRIEGNLEILQPTFAGDPHFNISELQPKDLFVLRNVREITGYLIIQSQHPDFKNLSFLSSLEVIHGRQLGTNGQAVSVLKTPLESLELTSLRSIRNGHISFMMNTNLCYVEKVNWSSIVSNPKQQMIRLASNKDQKECANDNETCDPQCDMNGCWGSGPNKCLRCANYIFEEESLCLNNCKSYQGSPRLYHGGQGKCERCHLECNDTCTGPSNSECDKCRNVAIRNKDGTICEADCGQTMFPDRGKICQPCHPFCGINGCTGNKMVVGQDGCNACVIGRREVVNGDVYCTDPDKETCDKGYYPTLYTNSERTVSFRICAKCDHMCLACTDSSTQVHICTECRYFQHQGHCVRSCPAHFFGVQETKQCETCNPECRGPCRGLASTDCRACSNFKVLISKENNTFNCTPECPKDMPHVVKDNATDMRNLCADETHPEVMAMIAKNAKEDKARLTIILISVAGSIIFIVVLVTIMCYLRHKRAQNELKAAAYTAKITGVEESE</sequence>
<feature type="domain" description="Receptor L-domain" evidence="17">
    <location>
        <begin position="311"/>
        <end position="429"/>
    </location>
</feature>
<dbReference type="SMART" id="SM00261">
    <property type="entry name" value="FU"/>
    <property type="match status" value="7"/>
</dbReference>